<dbReference type="Pfam" id="PF03466">
    <property type="entry name" value="LysR_substrate"/>
    <property type="match status" value="1"/>
</dbReference>
<dbReference type="Gene3D" id="1.10.10.10">
    <property type="entry name" value="Winged helix-like DNA-binding domain superfamily/Winged helix DNA-binding domain"/>
    <property type="match status" value="1"/>
</dbReference>
<feature type="domain" description="HTH lysR-type" evidence="5">
    <location>
        <begin position="5"/>
        <end position="62"/>
    </location>
</feature>
<evidence type="ECO:0000259" key="5">
    <source>
        <dbReference type="PROSITE" id="PS50931"/>
    </source>
</evidence>
<name>A0ABU4S722_9GAMM</name>
<evidence type="ECO:0000313" key="7">
    <source>
        <dbReference type="Proteomes" id="UP001271890"/>
    </source>
</evidence>
<dbReference type="InterPro" id="IPR005119">
    <property type="entry name" value="LysR_subst-bd"/>
</dbReference>
<evidence type="ECO:0000313" key="6">
    <source>
        <dbReference type="EMBL" id="MDX7986483.1"/>
    </source>
</evidence>
<evidence type="ECO:0000256" key="4">
    <source>
        <dbReference type="ARBA" id="ARBA00023163"/>
    </source>
</evidence>
<dbReference type="CDD" id="cd08414">
    <property type="entry name" value="PBP2_LTTR_aromatics_like"/>
    <property type="match status" value="1"/>
</dbReference>
<keyword evidence="4" id="KW-0804">Transcription</keyword>
<sequence>MAANIELRHLRYFIAVAEELHFGRAAERLNISQPPLSQQIQSLEANINAQLLVRNNRNVSLTPAGQMFLQEAHQIIAQVEAAATKAARMQQGELGEISIGFTSTTPFMHKITLSLRQFRELYPDVSIHMHQMNTKQQIAPLQTGRIDIGIMRNTLLPDNLEHRLLFRERFMLAVYDGHPLLEYAENGVDLAMLSEYPLVFFERDVGTALYDEIISLLANAGVTPTISQEAGEAMTILGLVAAGLGVSIITESFTRMKLDGVQYLPLTDNTVYSEVWLVKHKHHHNNGAAADKLTNLLISNIFAFKEEK</sequence>
<dbReference type="PROSITE" id="PS50931">
    <property type="entry name" value="HTH_LYSR"/>
    <property type="match status" value="1"/>
</dbReference>
<reference evidence="7" key="1">
    <citation type="journal article" date="2024" name="Toxins">
        <title>Genome Sequence Analysis of Native Xenorhabdus Strains Isolated from Entomopathogenic Nematodes in Argentina.</title>
        <authorList>
            <person name="Palma L."/>
            <person name="Frizzo L."/>
            <person name="Kaiser S."/>
            <person name="Berry C."/>
            <person name="Caballero P."/>
            <person name="Bode H.B."/>
            <person name="Del Valle E.E."/>
        </authorList>
    </citation>
    <scope>NUCLEOTIDE SEQUENCE [LARGE SCALE GENOMIC DNA]</scope>
    <source>
        <strain evidence="7">12</strain>
    </source>
</reference>
<dbReference type="SUPFAM" id="SSF53850">
    <property type="entry name" value="Periplasmic binding protein-like II"/>
    <property type="match status" value="1"/>
</dbReference>
<dbReference type="InterPro" id="IPR036390">
    <property type="entry name" value="WH_DNA-bd_sf"/>
</dbReference>
<dbReference type="RefSeq" id="WP_319928927.1">
    <property type="nucleotide sequence ID" value="NZ_VCDN01000013.1"/>
</dbReference>
<dbReference type="InterPro" id="IPR000847">
    <property type="entry name" value="LysR_HTH_N"/>
</dbReference>
<evidence type="ECO:0000256" key="3">
    <source>
        <dbReference type="ARBA" id="ARBA00023125"/>
    </source>
</evidence>
<dbReference type="SUPFAM" id="SSF46785">
    <property type="entry name" value="Winged helix' DNA-binding domain"/>
    <property type="match status" value="1"/>
</dbReference>
<evidence type="ECO:0000256" key="2">
    <source>
        <dbReference type="ARBA" id="ARBA00023015"/>
    </source>
</evidence>
<keyword evidence="7" id="KW-1185">Reference proteome</keyword>
<gene>
    <name evidence="6" type="ORF">FE392_03920</name>
</gene>
<accession>A0ABU4S722</accession>
<dbReference type="PANTHER" id="PTHR30346:SF17">
    <property type="entry name" value="LYSR FAMILY TRANSCRIPTIONAL REGULATOR"/>
    <property type="match status" value="1"/>
</dbReference>
<dbReference type="EMBL" id="VCDN01000013">
    <property type="protein sequence ID" value="MDX7986483.1"/>
    <property type="molecule type" value="Genomic_DNA"/>
</dbReference>
<comment type="similarity">
    <text evidence="1">Belongs to the LysR transcriptional regulatory family.</text>
</comment>
<proteinExistence type="inferred from homology"/>
<dbReference type="Gene3D" id="3.40.190.10">
    <property type="entry name" value="Periplasmic binding protein-like II"/>
    <property type="match status" value="2"/>
</dbReference>
<dbReference type="Proteomes" id="UP001271890">
    <property type="component" value="Unassembled WGS sequence"/>
</dbReference>
<comment type="caution">
    <text evidence="6">The sequence shown here is derived from an EMBL/GenBank/DDBJ whole genome shotgun (WGS) entry which is preliminary data.</text>
</comment>
<dbReference type="PANTHER" id="PTHR30346">
    <property type="entry name" value="TRANSCRIPTIONAL DUAL REGULATOR HCAR-RELATED"/>
    <property type="match status" value="1"/>
</dbReference>
<keyword evidence="2" id="KW-0805">Transcription regulation</keyword>
<evidence type="ECO:0000256" key="1">
    <source>
        <dbReference type="ARBA" id="ARBA00009437"/>
    </source>
</evidence>
<dbReference type="Pfam" id="PF00126">
    <property type="entry name" value="HTH_1"/>
    <property type="match status" value="1"/>
</dbReference>
<protein>
    <submittedName>
        <fullName evidence="6">LysR family transcriptional regulator</fullName>
    </submittedName>
</protein>
<dbReference type="PRINTS" id="PR00039">
    <property type="entry name" value="HTHLYSR"/>
</dbReference>
<dbReference type="InterPro" id="IPR036388">
    <property type="entry name" value="WH-like_DNA-bd_sf"/>
</dbReference>
<keyword evidence="3" id="KW-0238">DNA-binding</keyword>
<organism evidence="6 7">
    <name type="scientific">Xenorhabdus santafensis</name>
    <dbReference type="NCBI Taxonomy" id="2582833"/>
    <lineage>
        <taxon>Bacteria</taxon>
        <taxon>Pseudomonadati</taxon>
        <taxon>Pseudomonadota</taxon>
        <taxon>Gammaproteobacteria</taxon>
        <taxon>Enterobacterales</taxon>
        <taxon>Morganellaceae</taxon>
        <taxon>Xenorhabdus</taxon>
    </lineage>
</organism>